<feature type="transmembrane region" description="Helical" evidence="16">
    <location>
        <begin position="484"/>
        <end position="508"/>
    </location>
</feature>
<evidence type="ECO:0000256" key="11">
    <source>
        <dbReference type="ARBA" id="ARBA00023136"/>
    </source>
</evidence>
<dbReference type="GO" id="GO:0004713">
    <property type="term" value="F:protein tyrosine kinase activity"/>
    <property type="evidence" value="ECO:0007669"/>
    <property type="project" value="UniProtKB-KW"/>
</dbReference>
<evidence type="ECO:0000256" key="12">
    <source>
        <dbReference type="ARBA" id="ARBA00023137"/>
    </source>
</evidence>
<dbReference type="InterPro" id="IPR032807">
    <property type="entry name" value="GNVR"/>
</dbReference>
<keyword evidence="6 16" id="KW-0812">Transmembrane</keyword>
<gene>
    <name evidence="20" type="ORF">HELGO_WM11480</name>
</gene>
<dbReference type="GO" id="GO:0005886">
    <property type="term" value="C:plasma membrane"/>
    <property type="evidence" value="ECO:0007669"/>
    <property type="project" value="UniProtKB-SubCell"/>
</dbReference>
<dbReference type="InterPro" id="IPR050445">
    <property type="entry name" value="Bact_polysacc_biosynth/exp"/>
</dbReference>
<keyword evidence="8 20" id="KW-0418">Kinase</keyword>
<keyword evidence="3" id="KW-1003">Cell membrane</keyword>
<evidence type="ECO:0000256" key="6">
    <source>
        <dbReference type="ARBA" id="ARBA00022692"/>
    </source>
</evidence>
<evidence type="ECO:0000256" key="10">
    <source>
        <dbReference type="ARBA" id="ARBA00022989"/>
    </source>
</evidence>
<dbReference type="Pfam" id="PF02706">
    <property type="entry name" value="Wzz"/>
    <property type="match status" value="1"/>
</dbReference>
<evidence type="ECO:0000259" key="18">
    <source>
        <dbReference type="Pfam" id="PF13614"/>
    </source>
</evidence>
<feature type="domain" description="Tyrosine-protein kinase G-rich" evidence="19">
    <location>
        <begin position="428"/>
        <end position="506"/>
    </location>
</feature>
<protein>
    <submittedName>
        <fullName evidence="20">Tyrosine-protein kinase EpsD</fullName>
    </submittedName>
</protein>
<evidence type="ECO:0000256" key="13">
    <source>
        <dbReference type="ARBA" id="ARBA00053015"/>
    </source>
</evidence>
<comment type="subcellular location">
    <subcellularLocation>
        <location evidence="1">Cell inner membrane</location>
        <topology evidence="1">Multi-pass membrane protein</topology>
    </subcellularLocation>
</comment>
<evidence type="ECO:0000256" key="2">
    <source>
        <dbReference type="ARBA" id="ARBA00008883"/>
    </source>
</evidence>
<dbReference type="InterPro" id="IPR025669">
    <property type="entry name" value="AAA_dom"/>
</dbReference>
<evidence type="ECO:0000259" key="17">
    <source>
        <dbReference type="Pfam" id="PF02706"/>
    </source>
</evidence>
<keyword evidence="9" id="KW-0067">ATP-binding</keyword>
<dbReference type="Gene3D" id="3.40.50.300">
    <property type="entry name" value="P-loop containing nucleotide triphosphate hydrolases"/>
    <property type="match status" value="1"/>
</dbReference>
<dbReference type="InterPro" id="IPR027417">
    <property type="entry name" value="P-loop_NTPase"/>
</dbReference>
<keyword evidence="5" id="KW-0808">Transferase</keyword>
<proteinExistence type="inferred from homology"/>
<dbReference type="InterPro" id="IPR003856">
    <property type="entry name" value="LPS_length_determ_N"/>
</dbReference>
<dbReference type="Pfam" id="PF13614">
    <property type="entry name" value="AAA_31"/>
    <property type="match status" value="1"/>
</dbReference>
<dbReference type="GO" id="GO:0005524">
    <property type="term" value="F:ATP binding"/>
    <property type="evidence" value="ECO:0007669"/>
    <property type="project" value="UniProtKB-KW"/>
</dbReference>
<reference evidence="20" key="1">
    <citation type="submission" date="2020-01" db="EMBL/GenBank/DDBJ databases">
        <authorList>
            <person name="Meier V. D."/>
            <person name="Meier V D."/>
        </authorList>
    </citation>
    <scope>NUCLEOTIDE SEQUENCE</scope>
    <source>
        <strain evidence="20">HLG_WM_MAG_06</strain>
    </source>
</reference>
<dbReference type="PANTHER" id="PTHR32309">
    <property type="entry name" value="TYROSINE-PROTEIN KINASE"/>
    <property type="match status" value="1"/>
</dbReference>
<feature type="domain" description="Polysaccharide chain length determinant N-terminal" evidence="17">
    <location>
        <begin position="15"/>
        <end position="111"/>
    </location>
</feature>
<evidence type="ECO:0000256" key="15">
    <source>
        <dbReference type="SAM" id="MobiDB-lite"/>
    </source>
</evidence>
<sequence>MQTTQKDSISNENYIIELFKTILPYKWSIIFITLLTTSLTFLYLYFIPSTYQSSSIIKVKTDHNSAQTRDLVRDSLNSASTIGIKQEMLGLQTFKTNREALKEVDFSVQYFQKHKYKMLELYKDSPIHIELTKEVNLHNIHPETVLTPKGEGFTITTKENKVSDLYAFNTEVETPYFTGIVSIEQQFTEPVYLKFNGNARNIYQSIIRSRLSVSQIDLNANLIKISFQDTVPARANSYIDALVNIYLSQNLQKKDDTNSKVLNFLDTQLQTIKGKLEKSENELESYKTLNSVEPTVKSKDSFEKLSAIDLDLSELTLKEKLAKNLVSFVRNNRNLDAIGPTLLEFNDQATIKFIDRLEELQQEEDELKLEFTDQYPKLISLKKRIRKIKTKIMLNIKNLKSTLVAKRESLEKQKSKYERILKELPKKEKKLVHFQRDYEVNSKMYTYLLQKKSENELIKVASVSNYEIIDKAYTPLSPIKPKRFIALIIATIIGFFLALLISLLRALFVDKIAAHKDIKVMTKLPVYGVIPIYKDHLFSTSKLKEAYHKLATNLQFSKKENVGSIILLSSQKQGEGKTTTTVNLAGVFQNSEYKTIVIDLNMREPALHGHFGIEQQYSGMSTYLSQRDNIGNIIFSTNYNNLDIISAGPVPPNPYELVLSNRLPELFEILKKKYDYIFIDTGPYDTAEETLYLMQFTTMNLIVLREKVSKKSTLVELDKIIYEKNLKNMGLVLKSIIKEKKEDKHELLMASSMSNDPSVQRQVPSQLR</sequence>
<dbReference type="PANTHER" id="PTHR32309:SF31">
    <property type="entry name" value="CAPSULAR EXOPOLYSACCHARIDE FAMILY"/>
    <property type="match status" value="1"/>
</dbReference>
<evidence type="ECO:0000256" key="3">
    <source>
        <dbReference type="ARBA" id="ARBA00022475"/>
    </source>
</evidence>
<keyword evidence="14" id="KW-0175">Coiled coil</keyword>
<evidence type="ECO:0000259" key="19">
    <source>
        <dbReference type="Pfam" id="PF13807"/>
    </source>
</evidence>
<evidence type="ECO:0000313" key="20">
    <source>
        <dbReference type="EMBL" id="CAA6799298.1"/>
    </source>
</evidence>
<keyword evidence="4" id="KW-0997">Cell inner membrane</keyword>
<keyword evidence="7" id="KW-0547">Nucleotide-binding</keyword>
<dbReference type="Pfam" id="PF13807">
    <property type="entry name" value="GNVR"/>
    <property type="match status" value="1"/>
</dbReference>
<keyword evidence="11 16" id="KW-0472">Membrane</keyword>
<evidence type="ECO:0000256" key="7">
    <source>
        <dbReference type="ARBA" id="ARBA00022741"/>
    </source>
</evidence>
<dbReference type="NCBIfam" id="TIGR01007">
    <property type="entry name" value="eps_fam"/>
    <property type="match status" value="1"/>
</dbReference>
<accession>A0A6S6RVU8</accession>
<evidence type="ECO:0000256" key="4">
    <source>
        <dbReference type="ARBA" id="ARBA00022519"/>
    </source>
</evidence>
<dbReference type="SUPFAM" id="SSF52540">
    <property type="entry name" value="P-loop containing nucleoside triphosphate hydrolases"/>
    <property type="match status" value="1"/>
</dbReference>
<organism evidence="20">
    <name type="scientific">uncultured Sulfurovum sp</name>
    <dbReference type="NCBI Taxonomy" id="269237"/>
    <lineage>
        <taxon>Bacteria</taxon>
        <taxon>Pseudomonadati</taxon>
        <taxon>Campylobacterota</taxon>
        <taxon>Epsilonproteobacteria</taxon>
        <taxon>Campylobacterales</taxon>
        <taxon>Sulfurovaceae</taxon>
        <taxon>Sulfurovum</taxon>
        <taxon>environmental samples</taxon>
    </lineage>
</organism>
<dbReference type="CDD" id="cd05387">
    <property type="entry name" value="BY-kinase"/>
    <property type="match status" value="1"/>
</dbReference>
<evidence type="ECO:0000256" key="9">
    <source>
        <dbReference type="ARBA" id="ARBA00022840"/>
    </source>
</evidence>
<dbReference type="InterPro" id="IPR005702">
    <property type="entry name" value="Wzc-like_C"/>
</dbReference>
<feature type="transmembrane region" description="Helical" evidence="16">
    <location>
        <begin position="27"/>
        <end position="46"/>
    </location>
</feature>
<name>A0A6S6RVU8_9BACT</name>
<feature type="region of interest" description="Disordered" evidence="15">
    <location>
        <begin position="749"/>
        <end position="768"/>
    </location>
</feature>
<comment type="similarity">
    <text evidence="2">Belongs to the etk/wzc family.</text>
</comment>
<dbReference type="AlphaFoldDB" id="A0A6S6RVU8"/>
<keyword evidence="10 16" id="KW-1133">Transmembrane helix</keyword>
<dbReference type="EMBL" id="CACVAP010000017">
    <property type="protein sequence ID" value="CAA6799298.1"/>
    <property type="molecule type" value="Genomic_DNA"/>
</dbReference>
<keyword evidence="12" id="KW-0829">Tyrosine-protein kinase</keyword>
<feature type="compositionally biased region" description="Polar residues" evidence="15">
    <location>
        <begin position="751"/>
        <end position="768"/>
    </location>
</feature>
<feature type="coiled-coil region" evidence="14">
    <location>
        <begin position="262"/>
        <end position="289"/>
    </location>
</feature>
<evidence type="ECO:0000256" key="14">
    <source>
        <dbReference type="SAM" id="Coils"/>
    </source>
</evidence>
<evidence type="ECO:0000256" key="16">
    <source>
        <dbReference type="SAM" id="Phobius"/>
    </source>
</evidence>
<evidence type="ECO:0000256" key="5">
    <source>
        <dbReference type="ARBA" id="ARBA00022679"/>
    </source>
</evidence>
<comment type="catalytic activity">
    <reaction evidence="13">
        <text>L-tyrosyl-[protein] + ATP = O-phospho-L-tyrosyl-[protein] + ADP + H(+)</text>
        <dbReference type="Rhea" id="RHEA:10596"/>
        <dbReference type="Rhea" id="RHEA-COMP:10136"/>
        <dbReference type="Rhea" id="RHEA-COMP:20101"/>
        <dbReference type="ChEBI" id="CHEBI:15378"/>
        <dbReference type="ChEBI" id="CHEBI:30616"/>
        <dbReference type="ChEBI" id="CHEBI:46858"/>
        <dbReference type="ChEBI" id="CHEBI:61978"/>
        <dbReference type="ChEBI" id="CHEBI:456216"/>
    </reaction>
</comment>
<feature type="coiled-coil region" evidence="14">
    <location>
        <begin position="396"/>
        <end position="430"/>
    </location>
</feature>
<evidence type="ECO:0000256" key="8">
    <source>
        <dbReference type="ARBA" id="ARBA00022777"/>
    </source>
</evidence>
<feature type="domain" description="AAA" evidence="18">
    <location>
        <begin position="564"/>
        <end position="684"/>
    </location>
</feature>
<evidence type="ECO:0000256" key="1">
    <source>
        <dbReference type="ARBA" id="ARBA00004429"/>
    </source>
</evidence>